<organism evidence="1 2">
    <name type="scientific">Camellia sinensis</name>
    <name type="common">Tea plant</name>
    <name type="synonym">Thea sinensis</name>
    <dbReference type="NCBI Taxonomy" id="4442"/>
    <lineage>
        <taxon>Eukaryota</taxon>
        <taxon>Viridiplantae</taxon>
        <taxon>Streptophyta</taxon>
        <taxon>Embryophyta</taxon>
        <taxon>Tracheophyta</taxon>
        <taxon>Spermatophyta</taxon>
        <taxon>Magnoliopsida</taxon>
        <taxon>eudicotyledons</taxon>
        <taxon>Gunneridae</taxon>
        <taxon>Pentapetalae</taxon>
        <taxon>asterids</taxon>
        <taxon>Ericales</taxon>
        <taxon>Theaceae</taxon>
        <taxon>Camellia</taxon>
    </lineage>
</organism>
<reference evidence="2" key="1">
    <citation type="journal article" date="2020" name="Nat. Commun.">
        <title>Genome assembly of wild tea tree DASZ reveals pedigree and selection history of tea varieties.</title>
        <authorList>
            <person name="Zhang W."/>
            <person name="Zhang Y."/>
            <person name="Qiu H."/>
            <person name="Guo Y."/>
            <person name="Wan H."/>
            <person name="Zhang X."/>
            <person name="Scossa F."/>
            <person name="Alseekh S."/>
            <person name="Zhang Q."/>
            <person name="Wang P."/>
            <person name="Xu L."/>
            <person name="Schmidt M.H."/>
            <person name="Jia X."/>
            <person name="Li D."/>
            <person name="Zhu A."/>
            <person name="Guo F."/>
            <person name="Chen W."/>
            <person name="Ni D."/>
            <person name="Usadel B."/>
            <person name="Fernie A.R."/>
            <person name="Wen W."/>
        </authorList>
    </citation>
    <scope>NUCLEOTIDE SEQUENCE [LARGE SCALE GENOMIC DNA]</scope>
    <source>
        <strain evidence="2">cv. G240</strain>
    </source>
</reference>
<reference evidence="1 2" key="2">
    <citation type="submission" date="2020-07" db="EMBL/GenBank/DDBJ databases">
        <title>Genome assembly of wild tea tree DASZ reveals pedigree and selection history of tea varieties.</title>
        <authorList>
            <person name="Zhang W."/>
        </authorList>
    </citation>
    <scope>NUCLEOTIDE SEQUENCE [LARGE SCALE GENOMIC DNA]</scope>
    <source>
        <strain evidence="2">cv. G240</strain>
        <tissue evidence="1">Leaf</tissue>
    </source>
</reference>
<accession>A0A7J7H286</accession>
<evidence type="ECO:0000313" key="2">
    <source>
        <dbReference type="Proteomes" id="UP000593564"/>
    </source>
</evidence>
<comment type="caution">
    <text evidence="1">The sequence shown here is derived from an EMBL/GenBank/DDBJ whole genome shotgun (WGS) entry which is preliminary data.</text>
</comment>
<name>A0A7J7H286_CAMSI</name>
<proteinExistence type="predicted"/>
<dbReference type="EMBL" id="JACBKZ010000007">
    <property type="protein sequence ID" value="KAF5946697.1"/>
    <property type="molecule type" value="Genomic_DNA"/>
</dbReference>
<sequence length="81" mass="9340">MVPPIIARREREKGMKNLMYQIHPYSKLMASPVGGFLHTQAHHAGLNPWPILSMYHTNIIRMYLTSNCPSLENIMNQHQSP</sequence>
<dbReference type="AlphaFoldDB" id="A0A7J7H286"/>
<keyword evidence="2" id="KW-1185">Reference proteome</keyword>
<evidence type="ECO:0000313" key="1">
    <source>
        <dbReference type="EMBL" id="KAF5946697.1"/>
    </source>
</evidence>
<protein>
    <submittedName>
        <fullName evidence="1">Uncharacterized protein</fullName>
    </submittedName>
</protein>
<gene>
    <name evidence="1" type="ORF">HYC85_016925</name>
</gene>
<dbReference type="Proteomes" id="UP000593564">
    <property type="component" value="Unassembled WGS sequence"/>
</dbReference>